<gene>
    <name evidence="2" type="ORF">Cabys_668</name>
</gene>
<reference evidence="2 3" key="1">
    <citation type="submission" date="2016-11" db="EMBL/GenBank/DDBJ databases">
        <title>Genomic analysis of Caldithrix abyssi and proposal of a novel bacterial phylum Caldithrichaeota.</title>
        <authorList>
            <person name="Kublanov I."/>
            <person name="Sigalova O."/>
            <person name="Gavrilov S."/>
            <person name="Lebedinsky A."/>
            <person name="Ivanova N."/>
            <person name="Daum C."/>
            <person name="Reddy T."/>
            <person name="Klenk H.P."/>
            <person name="Goker M."/>
            <person name="Reva O."/>
            <person name="Miroshnichenko M."/>
            <person name="Kyprides N."/>
            <person name="Woyke T."/>
            <person name="Gelfand M."/>
        </authorList>
    </citation>
    <scope>NUCLEOTIDE SEQUENCE [LARGE SCALE GENOMIC DNA]</scope>
    <source>
        <strain evidence="2 3">LF13</strain>
    </source>
</reference>
<accession>A0A1J1C413</accession>
<feature type="region of interest" description="Disordered" evidence="1">
    <location>
        <begin position="1"/>
        <end position="43"/>
    </location>
</feature>
<feature type="compositionally biased region" description="Polar residues" evidence="1">
    <location>
        <begin position="29"/>
        <end position="43"/>
    </location>
</feature>
<organism evidence="2 3">
    <name type="scientific">Caldithrix abyssi DSM 13497</name>
    <dbReference type="NCBI Taxonomy" id="880073"/>
    <lineage>
        <taxon>Bacteria</taxon>
        <taxon>Pseudomonadati</taxon>
        <taxon>Calditrichota</taxon>
        <taxon>Calditrichia</taxon>
        <taxon>Calditrichales</taxon>
        <taxon>Calditrichaceae</taxon>
        <taxon>Caldithrix</taxon>
    </lineage>
</organism>
<feature type="compositionally biased region" description="Low complexity" evidence="1">
    <location>
        <begin position="9"/>
        <end position="20"/>
    </location>
</feature>
<proteinExistence type="predicted"/>
<name>A0A1J1C413_CALAY</name>
<evidence type="ECO:0000313" key="2">
    <source>
        <dbReference type="EMBL" id="APF17419.1"/>
    </source>
</evidence>
<protein>
    <submittedName>
        <fullName evidence="2">Uncharacterized protein</fullName>
    </submittedName>
</protein>
<evidence type="ECO:0000313" key="3">
    <source>
        <dbReference type="Proteomes" id="UP000183868"/>
    </source>
</evidence>
<sequence>MKGEIVNVGRGLRPRAAPGGDVQGGISPVQRTGLTRQTPLGLH</sequence>
<dbReference type="AlphaFoldDB" id="A0A1J1C413"/>
<dbReference type="Proteomes" id="UP000183868">
    <property type="component" value="Chromosome"/>
</dbReference>
<evidence type="ECO:0000256" key="1">
    <source>
        <dbReference type="SAM" id="MobiDB-lite"/>
    </source>
</evidence>
<dbReference type="KEGG" id="caby:Cabys_668"/>
<dbReference type="EMBL" id="CP018099">
    <property type="protein sequence ID" value="APF17419.1"/>
    <property type="molecule type" value="Genomic_DNA"/>
</dbReference>